<evidence type="ECO:0000313" key="7">
    <source>
        <dbReference type="Proteomes" id="UP001501072"/>
    </source>
</evidence>
<protein>
    <recommendedName>
        <fullName evidence="5">HTH tetR-type domain-containing protein</fullName>
    </recommendedName>
</protein>
<dbReference type="InterPro" id="IPR009057">
    <property type="entry name" value="Homeodomain-like_sf"/>
</dbReference>
<reference evidence="7" key="1">
    <citation type="journal article" date="2019" name="Int. J. Syst. Evol. Microbiol.">
        <title>The Global Catalogue of Microorganisms (GCM) 10K type strain sequencing project: providing services to taxonomists for standard genome sequencing and annotation.</title>
        <authorList>
            <consortium name="The Broad Institute Genomics Platform"/>
            <consortium name="The Broad Institute Genome Sequencing Center for Infectious Disease"/>
            <person name="Wu L."/>
            <person name="Ma J."/>
        </authorList>
    </citation>
    <scope>NUCLEOTIDE SEQUENCE [LARGE SCALE GENOMIC DNA]</scope>
    <source>
        <strain evidence="7">JCM 11269</strain>
    </source>
</reference>
<dbReference type="InterPro" id="IPR001647">
    <property type="entry name" value="HTH_TetR"/>
</dbReference>
<keyword evidence="1" id="KW-0805">Transcription regulation</keyword>
<dbReference type="SUPFAM" id="SSF48498">
    <property type="entry name" value="Tetracyclin repressor-like, C-terminal domain"/>
    <property type="match status" value="1"/>
</dbReference>
<proteinExistence type="predicted"/>
<evidence type="ECO:0000313" key="6">
    <source>
        <dbReference type="EMBL" id="GAA1014452.1"/>
    </source>
</evidence>
<keyword evidence="2 4" id="KW-0238">DNA-binding</keyword>
<dbReference type="InterPro" id="IPR047923">
    <property type="entry name" value="ArpA-like"/>
</dbReference>
<evidence type="ECO:0000259" key="5">
    <source>
        <dbReference type="PROSITE" id="PS50977"/>
    </source>
</evidence>
<dbReference type="InterPro" id="IPR050109">
    <property type="entry name" value="HTH-type_TetR-like_transc_reg"/>
</dbReference>
<evidence type="ECO:0000256" key="4">
    <source>
        <dbReference type="PROSITE-ProRule" id="PRU00335"/>
    </source>
</evidence>
<name>A0ABP4DLZ0_9ACTN</name>
<dbReference type="PROSITE" id="PS01081">
    <property type="entry name" value="HTH_TETR_1"/>
    <property type="match status" value="1"/>
</dbReference>
<dbReference type="InterPro" id="IPR036271">
    <property type="entry name" value="Tet_transcr_reg_TetR-rel_C_sf"/>
</dbReference>
<gene>
    <name evidence="6" type="ORF">GCM10009564_44100</name>
</gene>
<dbReference type="PANTHER" id="PTHR30055">
    <property type="entry name" value="HTH-TYPE TRANSCRIPTIONAL REGULATOR RUTR"/>
    <property type="match status" value="1"/>
</dbReference>
<evidence type="ECO:0000256" key="1">
    <source>
        <dbReference type="ARBA" id="ARBA00023015"/>
    </source>
</evidence>
<accession>A0ABP4DLZ0</accession>
<dbReference type="PANTHER" id="PTHR30055:SF234">
    <property type="entry name" value="HTH-TYPE TRANSCRIPTIONAL REGULATOR BETI"/>
    <property type="match status" value="1"/>
</dbReference>
<feature type="DNA-binding region" description="H-T-H motif" evidence="4">
    <location>
        <begin position="29"/>
        <end position="48"/>
    </location>
</feature>
<dbReference type="PRINTS" id="PR00455">
    <property type="entry name" value="HTHTETR"/>
</dbReference>
<sequence>MQDRAARTRRHLIRSAAEVFDRGGFAGSSIGQICDRARASHGALHFHFGNKQALGRAVESTAAEILLCITGRVPDQHPQPLQLLVDTSYTLAEHVVCDPVLRAGFRLAHDASWHSGVSLWQHWQDWVRGLLVLARRQGSLAPGVDLEDAVFAITAMMAGLESLERVPARPCGVPRSVAPFWRLLLPQLTAEAVLGWIDAERSASSVSSASAEHRRNAGDRTAGQRPYECGAALSGEPLCCCAVQALQGDEGFGLVGPVQQLQEAGCLGQGHRADPADRDTRCP</sequence>
<organism evidence="6 7">
    <name type="scientific">Streptomyces thermogriseus</name>
    <dbReference type="NCBI Taxonomy" id="75292"/>
    <lineage>
        <taxon>Bacteria</taxon>
        <taxon>Bacillati</taxon>
        <taxon>Actinomycetota</taxon>
        <taxon>Actinomycetes</taxon>
        <taxon>Kitasatosporales</taxon>
        <taxon>Streptomycetaceae</taxon>
        <taxon>Streptomyces</taxon>
    </lineage>
</organism>
<dbReference type="Proteomes" id="UP001501072">
    <property type="component" value="Unassembled WGS sequence"/>
</dbReference>
<feature type="domain" description="HTH tetR-type" evidence="5">
    <location>
        <begin position="6"/>
        <end position="66"/>
    </location>
</feature>
<dbReference type="InterPro" id="IPR023772">
    <property type="entry name" value="DNA-bd_HTH_TetR-type_CS"/>
</dbReference>
<keyword evidence="7" id="KW-1185">Reference proteome</keyword>
<dbReference type="SUPFAM" id="SSF46689">
    <property type="entry name" value="Homeodomain-like"/>
    <property type="match status" value="1"/>
</dbReference>
<evidence type="ECO:0000256" key="3">
    <source>
        <dbReference type="ARBA" id="ARBA00023163"/>
    </source>
</evidence>
<dbReference type="NCBIfam" id="NF041196">
    <property type="entry name" value="ScbR_bind_reg"/>
    <property type="match status" value="1"/>
</dbReference>
<dbReference type="Gene3D" id="1.10.357.10">
    <property type="entry name" value="Tetracycline Repressor, domain 2"/>
    <property type="match status" value="1"/>
</dbReference>
<dbReference type="RefSeq" id="WP_079129938.1">
    <property type="nucleotide sequence ID" value="NZ_JBHTEN010000003.1"/>
</dbReference>
<dbReference type="Pfam" id="PF00440">
    <property type="entry name" value="TetR_N"/>
    <property type="match status" value="1"/>
</dbReference>
<evidence type="ECO:0000256" key="2">
    <source>
        <dbReference type="ARBA" id="ARBA00023125"/>
    </source>
</evidence>
<dbReference type="EMBL" id="BAAAHU010000054">
    <property type="protein sequence ID" value="GAA1014452.1"/>
    <property type="molecule type" value="Genomic_DNA"/>
</dbReference>
<comment type="caution">
    <text evidence="6">The sequence shown here is derived from an EMBL/GenBank/DDBJ whole genome shotgun (WGS) entry which is preliminary data.</text>
</comment>
<dbReference type="PROSITE" id="PS50977">
    <property type="entry name" value="HTH_TETR_2"/>
    <property type="match status" value="1"/>
</dbReference>
<keyword evidence="3" id="KW-0804">Transcription</keyword>